<dbReference type="EMBL" id="QVTD01000017">
    <property type="protein sequence ID" value="RFU61113.1"/>
    <property type="molecule type" value="Genomic_DNA"/>
</dbReference>
<dbReference type="OrthoDB" id="2882023at2"/>
<reference evidence="1 2" key="1">
    <citation type="submission" date="2018-08" db="EMBL/GenBank/DDBJ databases">
        <title>Bacillus chawlae sp. nov., Bacillus glennii sp. nov., and Bacillus saganii sp. nov. Isolated from the Vehicle Assembly Building at Kennedy Space Center where the Viking Spacecraft were Assembled.</title>
        <authorList>
            <person name="Seuylemezian A."/>
            <person name="Vaishampayan P."/>
        </authorList>
    </citation>
    <scope>NUCLEOTIDE SEQUENCE [LARGE SCALE GENOMIC DNA]</scope>
    <source>
        <strain evidence="1 2">V44-8</strain>
    </source>
</reference>
<proteinExistence type="predicted"/>
<organism evidence="1 2">
    <name type="scientific">Peribacillus glennii</name>
    <dbReference type="NCBI Taxonomy" id="2303991"/>
    <lineage>
        <taxon>Bacteria</taxon>
        <taxon>Bacillati</taxon>
        <taxon>Bacillota</taxon>
        <taxon>Bacilli</taxon>
        <taxon>Bacillales</taxon>
        <taxon>Bacillaceae</taxon>
        <taxon>Peribacillus</taxon>
    </lineage>
</organism>
<evidence type="ECO:0000313" key="2">
    <source>
        <dbReference type="Proteomes" id="UP000262939"/>
    </source>
</evidence>
<dbReference type="RefSeq" id="WP_117324147.1">
    <property type="nucleotide sequence ID" value="NZ_QVTD01000017.1"/>
</dbReference>
<sequence>MEEVLVRYMSFPDIEDGVTSFYHFATDKRCAEPSKRYTSSTCHTLGDELDELALKVGFKKREAFAKERKKRSWKNSYAKELSAIVGSVLETQGIVWHVDGKDILFRCPKDEFISWPKNKK</sequence>
<accession>A0A372L7A4</accession>
<dbReference type="AlphaFoldDB" id="A0A372L7A4"/>
<dbReference type="Proteomes" id="UP000262939">
    <property type="component" value="Unassembled WGS sequence"/>
</dbReference>
<evidence type="ECO:0000313" key="1">
    <source>
        <dbReference type="EMBL" id="RFU61113.1"/>
    </source>
</evidence>
<comment type="caution">
    <text evidence="1">The sequence shown here is derived from an EMBL/GenBank/DDBJ whole genome shotgun (WGS) entry which is preliminary data.</text>
</comment>
<protein>
    <submittedName>
        <fullName evidence="1">Uncharacterized protein</fullName>
    </submittedName>
</protein>
<keyword evidence="2" id="KW-1185">Reference proteome</keyword>
<name>A0A372L7A4_9BACI</name>
<gene>
    <name evidence="1" type="ORF">D0466_19205</name>
</gene>